<dbReference type="GO" id="GO:0000272">
    <property type="term" value="P:polysaccharide catabolic process"/>
    <property type="evidence" value="ECO:0007669"/>
    <property type="project" value="InterPro"/>
</dbReference>
<feature type="domain" description="Glycoside hydrolase family 5" evidence="5">
    <location>
        <begin position="4"/>
        <end position="169"/>
    </location>
</feature>
<evidence type="ECO:0000313" key="6">
    <source>
        <dbReference type="EMBL" id="EFX04494.1"/>
    </source>
</evidence>
<dbReference type="GeneID" id="25974299"/>
<dbReference type="SUPFAM" id="SSF51445">
    <property type="entry name" value="(Trans)glycosidases"/>
    <property type="match status" value="1"/>
</dbReference>
<dbReference type="GO" id="GO:0004553">
    <property type="term" value="F:hydrolase activity, hydrolyzing O-glycosyl compounds"/>
    <property type="evidence" value="ECO:0007669"/>
    <property type="project" value="InterPro"/>
</dbReference>
<dbReference type="STRING" id="655863.F0XF10"/>
<keyword evidence="2 4" id="KW-0378">Hydrolase</keyword>
<accession>F0XF10</accession>
<protein>
    <submittedName>
        <fullName evidence="6">Cellulase family protein</fullName>
    </submittedName>
</protein>
<sequence length="202" mass="22406">MGRLADNKRVIGADLRNEVRGLWGTMSWERWATAAEHCGKRLLALNPAWLIVVGGTGSGNDLSGVAARPVQLQVSHRVVYSVHVYGWSGWGSLGGRFVQRPYRSFAAAMQSAWSYLLESETGDSGPVPVWVAEFGAPHRPSVGDVCYWQHLLRFLAAVDADFGYWAVNPRKTDGSEETYKLVDDDWLTPVLDYRLRDLLGLG</sequence>
<dbReference type="Pfam" id="PF00150">
    <property type="entry name" value="Cellulase"/>
    <property type="match status" value="1"/>
</dbReference>
<dbReference type="RefSeq" id="XP_014173976.1">
    <property type="nucleotide sequence ID" value="XM_014318501.1"/>
</dbReference>
<proteinExistence type="inferred from homology"/>
<dbReference type="Proteomes" id="UP000007796">
    <property type="component" value="Unassembled WGS sequence"/>
</dbReference>
<organism evidence="7">
    <name type="scientific">Grosmannia clavigera (strain kw1407 / UAMH 11150)</name>
    <name type="common">Blue stain fungus</name>
    <name type="synonym">Graphiocladiella clavigera</name>
    <dbReference type="NCBI Taxonomy" id="655863"/>
    <lineage>
        <taxon>Eukaryota</taxon>
        <taxon>Fungi</taxon>
        <taxon>Dikarya</taxon>
        <taxon>Ascomycota</taxon>
        <taxon>Pezizomycotina</taxon>
        <taxon>Sordariomycetes</taxon>
        <taxon>Sordariomycetidae</taxon>
        <taxon>Ophiostomatales</taxon>
        <taxon>Ophiostomataceae</taxon>
        <taxon>Leptographium</taxon>
    </lineage>
</organism>
<dbReference type="AlphaFoldDB" id="F0XF10"/>
<evidence type="ECO:0000256" key="2">
    <source>
        <dbReference type="ARBA" id="ARBA00022801"/>
    </source>
</evidence>
<evidence type="ECO:0000256" key="1">
    <source>
        <dbReference type="ARBA" id="ARBA00005641"/>
    </source>
</evidence>
<dbReference type="Gene3D" id="3.20.20.80">
    <property type="entry name" value="Glycosidases"/>
    <property type="match status" value="1"/>
</dbReference>
<name>F0XF10_GROCL</name>
<keyword evidence="7" id="KW-1185">Reference proteome</keyword>
<dbReference type="InterPro" id="IPR001547">
    <property type="entry name" value="Glyco_hydro_5"/>
</dbReference>
<evidence type="ECO:0000256" key="4">
    <source>
        <dbReference type="RuleBase" id="RU361153"/>
    </source>
</evidence>
<evidence type="ECO:0000256" key="3">
    <source>
        <dbReference type="ARBA" id="ARBA00023295"/>
    </source>
</evidence>
<dbReference type="OrthoDB" id="442731at2759"/>
<dbReference type="HOGENOM" id="CLU_1366145_0_0_1"/>
<keyword evidence="3 4" id="KW-0326">Glycosidase</keyword>
<dbReference type="eggNOG" id="ENOG502S659">
    <property type="taxonomic scope" value="Eukaryota"/>
</dbReference>
<dbReference type="EMBL" id="GL629765">
    <property type="protein sequence ID" value="EFX04494.1"/>
    <property type="molecule type" value="Genomic_DNA"/>
</dbReference>
<gene>
    <name evidence="6" type="ORF">CMQ_1422</name>
</gene>
<evidence type="ECO:0000259" key="5">
    <source>
        <dbReference type="Pfam" id="PF00150"/>
    </source>
</evidence>
<comment type="similarity">
    <text evidence="1 4">Belongs to the glycosyl hydrolase 5 (cellulase A) family.</text>
</comment>
<evidence type="ECO:0000313" key="7">
    <source>
        <dbReference type="Proteomes" id="UP000007796"/>
    </source>
</evidence>
<dbReference type="InParanoid" id="F0XF10"/>
<reference evidence="6 7" key="1">
    <citation type="journal article" date="2011" name="Proc. Natl. Acad. Sci. U.S.A.">
        <title>Genome and transcriptome analyses of the mountain pine beetle-fungal symbiont Grosmannia clavigera, a lodgepole pine pathogen.</title>
        <authorList>
            <person name="DiGuistini S."/>
            <person name="Wang Y."/>
            <person name="Liao N.Y."/>
            <person name="Taylor G."/>
            <person name="Tanguay P."/>
            <person name="Feau N."/>
            <person name="Henrissat B."/>
            <person name="Chan S.K."/>
            <person name="Hesse-Orce U."/>
            <person name="Alamouti S.M."/>
            <person name="Tsui C.K.M."/>
            <person name="Docking R.T."/>
            <person name="Levasseur A."/>
            <person name="Haridas S."/>
            <person name="Robertson G."/>
            <person name="Birol I."/>
            <person name="Holt R.A."/>
            <person name="Marra M.A."/>
            <person name="Hamelin R.C."/>
            <person name="Hirst M."/>
            <person name="Jones S.J.M."/>
            <person name="Bohlmann J."/>
            <person name="Breuil C."/>
        </authorList>
    </citation>
    <scope>NUCLEOTIDE SEQUENCE [LARGE SCALE GENOMIC DNA]</scope>
    <source>
        <strain evidence="7">kw1407 / UAMH 11150</strain>
    </source>
</reference>
<dbReference type="InterPro" id="IPR017853">
    <property type="entry name" value="GH"/>
</dbReference>
<dbReference type="PANTHER" id="PTHR31263">
    <property type="entry name" value="CELLULASE FAMILY PROTEIN (AFU_ORTHOLOGUE AFUA_5G14560)"/>
    <property type="match status" value="1"/>
</dbReference>
<dbReference type="PANTHER" id="PTHR31263:SF0">
    <property type="entry name" value="CELLULASE FAMILY PROTEIN (AFU_ORTHOLOGUE AFUA_5G14560)"/>
    <property type="match status" value="1"/>
</dbReference>